<dbReference type="InterPro" id="IPR039426">
    <property type="entry name" value="TonB-dep_rcpt-like"/>
</dbReference>
<keyword evidence="3" id="KW-0812">Transmembrane</keyword>
<gene>
    <name evidence="8" type="ORF">KQY15_17140</name>
</gene>
<dbReference type="PANTHER" id="PTHR30069">
    <property type="entry name" value="TONB-DEPENDENT OUTER MEMBRANE RECEPTOR"/>
    <property type="match status" value="1"/>
</dbReference>
<accession>A0ABS6MQ14</accession>
<keyword evidence="8" id="KW-0121">Carboxypeptidase</keyword>
<feature type="domain" description="TonB-dependent receptor plug" evidence="7">
    <location>
        <begin position="59"/>
        <end position="167"/>
    </location>
</feature>
<evidence type="ECO:0000313" key="9">
    <source>
        <dbReference type="Proteomes" id="UP000704611"/>
    </source>
</evidence>
<organism evidence="8 9">
    <name type="scientific">Arsukibacterium indicum</name>
    <dbReference type="NCBI Taxonomy" id="2848612"/>
    <lineage>
        <taxon>Bacteria</taxon>
        <taxon>Pseudomonadati</taxon>
        <taxon>Pseudomonadota</taxon>
        <taxon>Gammaproteobacteria</taxon>
        <taxon>Chromatiales</taxon>
        <taxon>Chromatiaceae</taxon>
        <taxon>Arsukibacterium</taxon>
    </lineage>
</organism>
<proteinExistence type="inferred from homology"/>
<sequence>MVIRYTVLIKALLLCLSSAELQAQQVPTLEELLQQPTATDPTLIEVSTSARHAQSAGKSAQVTYIITDEEIRRFSLRNLIEILSLFPGLYVSSDTSYGYLSARGIGRPGDYNARVLLLVDGTRVNDNIYDAGMIGNNFYIDPQLIDRVEYSPGSGSALYGNNAFLGVVNVITKRGNKLQGGQLALAANQRDQIDLSMSYGLRHASGHEGWVSLSRSQQDDIAFADINPPEPVLSQQTLNNDLNHKLAASYRYRRLQLQMAGVARTRQEPVVLAEDPGRSDIFKITNRNYFISLQHGLSLSDKSELYTHLSTNGFDLTTFTPFIFPTGELRRYHFDVTGRWTNLDLRLSYQPGPSHHLLFGVDGQHDQHQSYQFSIDDVIPVLGVSSNNNRIGLYLQHGWQFTDNHKFISGFRYDYTEQNVREFSPKLGWIWQLTDLQSVRLSYGTAFRAPNEYEQKSNLYNELPVPASELIDTLEVNWQAQLADDWSVSATFYHSQVRNLITGNYGESAIVQFFNDRAVEAYGIETTAAKTWQSGAKLQLSASSQRARYKNDQMELTNSPEHLFKTQYSQPLWRDDLHINWHMFATSARTSRLGQMPGYARHDLLLSWQYNPKLHIVLGLKNVFDKTYVDAPLPSAAALRQPRRTAELSVNWNFF</sequence>
<dbReference type="Pfam" id="PF00593">
    <property type="entry name" value="TonB_dep_Rec_b-barrel"/>
    <property type="match status" value="1"/>
</dbReference>
<feature type="chain" id="PRO_5045718363" evidence="5">
    <location>
        <begin position="24"/>
        <end position="655"/>
    </location>
</feature>
<evidence type="ECO:0000313" key="8">
    <source>
        <dbReference type="EMBL" id="MBV2130825.1"/>
    </source>
</evidence>
<evidence type="ECO:0000256" key="1">
    <source>
        <dbReference type="ARBA" id="ARBA00008143"/>
    </source>
</evidence>
<keyword evidence="8" id="KW-0378">Hydrolase</keyword>
<keyword evidence="8" id="KW-0675">Receptor</keyword>
<keyword evidence="9" id="KW-1185">Reference proteome</keyword>
<dbReference type="InterPro" id="IPR012910">
    <property type="entry name" value="Plug_dom"/>
</dbReference>
<name>A0ABS6MQ14_9GAMM</name>
<feature type="signal peptide" evidence="5">
    <location>
        <begin position="1"/>
        <end position="23"/>
    </location>
</feature>
<evidence type="ECO:0000256" key="2">
    <source>
        <dbReference type="ARBA" id="ARBA00022729"/>
    </source>
</evidence>
<keyword evidence="3" id="KW-0813">Transport</keyword>
<dbReference type="PANTHER" id="PTHR30069:SF29">
    <property type="entry name" value="HEMOGLOBIN AND HEMOGLOBIN-HAPTOGLOBIN-BINDING PROTEIN 1-RELATED"/>
    <property type="match status" value="1"/>
</dbReference>
<feature type="domain" description="TonB-dependent receptor-like beta-barrel" evidence="6">
    <location>
        <begin position="280"/>
        <end position="623"/>
    </location>
</feature>
<dbReference type="InterPro" id="IPR000531">
    <property type="entry name" value="Beta-barrel_TonB"/>
</dbReference>
<keyword evidence="4" id="KW-0798">TonB box</keyword>
<keyword evidence="3" id="KW-1134">Transmembrane beta strand</keyword>
<comment type="similarity">
    <text evidence="1">Belongs to the TonB-dependent receptor family. Hemoglobin/haptoglobin binding protein subfamily.</text>
</comment>
<evidence type="ECO:0000256" key="4">
    <source>
        <dbReference type="RuleBase" id="RU003357"/>
    </source>
</evidence>
<evidence type="ECO:0000256" key="3">
    <source>
        <dbReference type="PROSITE-ProRule" id="PRU01360"/>
    </source>
</evidence>
<comment type="subcellular location">
    <subcellularLocation>
        <location evidence="3">Cell outer membrane</location>
        <topology evidence="3">Multi-pass membrane protein</topology>
    </subcellularLocation>
</comment>
<protein>
    <submittedName>
        <fullName evidence="8">TonB-dependent receptor</fullName>
    </submittedName>
</protein>
<evidence type="ECO:0000256" key="5">
    <source>
        <dbReference type="SAM" id="SignalP"/>
    </source>
</evidence>
<dbReference type="EMBL" id="JAHRID010000009">
    <property type="protein sequence ID" value="MBV2130825.1"/>
    <property type="molecule type" value="Genomic_DNA"/>
</dbReference>
<dbReference type="Pfam" id="PF07715">
    <property type="entry name" value="Plug"/>
    <property type="match status" value="1"/>
</dbReference>
<comment type="caution">
    <text evidence="8">The sequence shown here is derived from an EMBL/GenBank/DDBJ whole genome shotgun (WGS) entry which is preliminary data.</text>
</comment>
<evidence type="ECO:0000259" key="6">
    <source>
        <dbReference type="Pfam" id="PF00593"/>
    </source>
</evidence>
<dbReference type="RefSeq" id="WP_217671131.1">
    <property type="nucleotide sequence ID" value="NZ_JAHRID010000009.1"/>
</dbReference>
<dbReference type="GO" id="GO:0004180">
    <property type="term" value="F:carboxypeptidase activity"/>
    <property type="evidence" value="ECO:0007669"/>
    <property type="project" value="UniProtKB-KW"/>
</dbReference>
<keyword evidence="8" id="KW-0645">Protease</keyword>
<reference evidence="8 9" key="1">
    <citation type="submission" date="2021-06" db="EMBL/GenBank/DDBJ databases">
        <title>Rheinheimera indica sp. nov., isolated from deep-sea sediment.</title>
        <authorList>
            <person name="Wang Z."/>
            <person name="Zhang X.-Y."/>
        </authorList>
    </citation>
    <scope>NUCLEOTIDE SEQUENCE [LARGE SCALE GENOMIC DNA]</scope>
    <source>
        <strain evidence="8 9">SM2107</strain>
    </source>
</reference>
<keyword evidence="3" id="KW-0998">Cell outer membrane</keyword>
<keyword evidence="2 5" id="KW-0732">Signal</keyword>
<evidence type="ECO:0000259" key="7">
    <source>
        <dbReference type="Pfam" id="PF07715"/>
    </source>
</evidence>
<keyword evidence="3 4" id="KW-0472">Membrane</keyword>
<dbReference type="Proteomes" id="UP000704611">
    <property type="component" value="Unassembled WGS sequence"/>
</dbReference>
<dbReference type="PROSITE" id="PS52016">
    <property type="entry name" value="TONB_DEPENDENT_REC_3"/>
    <property type="match status" value="1"/>
</dbReference>
<dbReference type="CDD" id="cd01347">
    <property type="entry name" value="ligand_gated_channel"/>
    <property type="match status" value="1"/>
</dbReference>